<accession>B8ISV5</accession>
<dbReference type="eggNOG" id="ENOG502ZDD4">
    <property type="taxonomic scope" value="Bacteria"/>
</dbReference>
<dbReference type="AlphaFoldDB" id="B8ISV5"/>
<name>B8ISV5_METNO</name>
<proteinExistence type="predicted"/>
<dbReference type="EMBL" id="CP001349">
    <property type="protein sequence ID" value="ACL60754.1"/>
    <property type="molecule type" value="Genomic_DNA"/>
</dbReference>
<dbReference type="RefSeq" id="WP_015932349.1">
    <property type="nucleotide sequence ID" value="NC_011894.1"/>
</dbReference>
<organism evidence="1 2">
    <name type="scientific">Methylobacterium nodulans (strain LMG 21967 / CNCM I-2342 / ORS 2060)</name>
    <dbReference type="NCBI Taxonomy" id="460265"/>
    <lineage>
        <taxon>Bacteria</taxon>
        <taxon>Pseudomonadati</taxon>
        <taxon>Pseudomonadota</taxon>
        <taxon>Alphaproteobacteria</taxon>
        <taxon>Hyphomicrobiales</taxon>
        <taxon>Methylobacteriaceae</taxon>
        <taxon>Methylobacterium</taxon>
    </lineage>
</organism>
<protein>
    <submittedName>
        <fullName evidence="1">Uncharacterized protein</fullName>
    </submittedName>
</protein>
<dbReference type="HOGENOM" id="CLU_2356481_0_0_5"/>
<sequence length="84" mass="9484">MNDESDQPALPPRVREHLARQLRATYNRRAEKPDYLGDPGLPPDFDPQLRRLERRLKAQEAGTEAVEAALREIGRGGPAEPEAR</sequence>
<evidence type="ECO:0000313" key="1">
    <source>
        <dbReference type="EMBL" id="ACL60754.1"/>
    </source>
</evidence>
<reference evidence="1 2" key="1">
    <citation type="submission" date="2009-01" db="EMBL/GenBank/DDBJ databases">
        <title>Complete sequence of chromosome of Methylobacterium nodulans ORS 2060.</title>
        <authorList>
            <consortium name="US DOE Joint Genome Institute"/>
            <person name="Lucas S."/>
            <person name="Copeland A."/>
            <person name="Lapidus A."/>
            <person name="Glavina del Rio T."/>
            <person name="Dalin E."/>
            <person name="Tice H."/>
            <person name="Bruce D."/>
            <person name="Goodwin L."/>
            <person name="Pitluck S."/>
            <person name="Sims D."/>
            <person name="Brettin T."/>
            <person name="Detter J.C."/>
            <person name="Han C."/>
            <person name="Larimer F."/>
            <person name="Land M."/>
            <person name="Hauser L."/>
            <person name="Kyrpides N."/>
            <person name="Ivanova N."/>
            <person name="Marx C.J."/>
            <person name="Richardson P."/>
        </authorList>
    </citation>
    <scope>NUCLEOTIDE SEQUENCE [LARGE SCALE GENOMIC DNA]</scope>
    <source>
        <strain evidence="2">LMG 21967 / CNCM I-2342 / ORS 2060</strain>
    </source>
</reference>
<keyword evidence="2" id="KW-1185">Reference proteome</keyword>
<evidence type="ECO:0000313" key="2">
    <source>
        <dbReference type="Proteomes" id="UP000008207"/>
    </source>
</evidence>
<gene>
    <name evidence="1" type="ordered locus">Mnod_5926</name>
</gene>
<dbReference type="Proteomes" id="UP000008207">
    <property type="component" value="Chromosome"/>
</dbReference>
<dbReference type="KEGG" id="mno:Mnod_5926"/>
<dbReference type="STRING" id="460265.Mnod_5926"/>